<evidence type="ECO:0000313" key="3">
    <source>
        <dbReference type="Proteomes" id="UP000237916"/>
    </source>
</evidence>
<name>A0A2S7ZC90_9FIRM</name>
<dbReference type="OrthoDB" id="1649543at2"/>
<sequence>MVFWIGLAIFMFSSVIAERLVPIQYKKFIPIIVIGVLTFLGMFRYEIGTDYDWYVVLFNQVTLNDAYPEPSFLIIVEVLRYFHMSYQAMFIVYELLIMIFLWKGIQRYTKDSEIQILILTLFLCAEYFFSLNGIRQALSLVLIFWGYQYCLQRKFWRYLLVVAAAVVFHYSAIVAIVLYWVPRKVYSWYIYAIVFVLAFCIFKLNIVLSLLSVILGMLHIDGRYLGYVSDIDSVNMTGLYMVYQFILFSVSRLAILKLKPEYKGLINIWFISILGHFLFSFSLPITRLTKYFEYFIILIMSYTIQYLNTVFQLQIKNRIYNFKWGYIVLVFFFFVFLRGIEGIPHDYFTSWRNPYPSSMNIEYDFNFKIFE</sequence>
<keyword evidence="1" id="KW-0812">Transmembrane</keyword>
<dbReference type="STRING" id="1298594.GCA_001312465_02685"/>
<feature type="transmembrane region" description="Helical" evidence="1">
    <location>
        <begin position="268"/>
        <end position="285"/>
    </location>
</feature>
<evidence type="ECO:0000313" key="2">
    <source>
        <dbReference type="EMBL" id="PQL20874.1"/>
    </source>
</evidence>
<dbReference type="Pfam" id="PF14897">
    <property type="entry name" value="EpsG"/>
    <property type="match status" value="1"/>
</dbReference>
<keyword evidence="3" id="KW-1185">Reference proteome</keyword>
<feature type="transmembrane region" description="Helical" evidence="1">
    <location>
        <begin position="238"/>
        <end position="256"/>
    </location>
</feature>
<reference evidence="2 3" key="1">
    <citation type="submission" date="2018-01" db="EMBL/GenBank/DDBJ databases">
        <title>Draft genome sequences of clinical isolates and type strains of oral Veillonella including Veillonella infantum sp., nov.</title>
        <authorList>
            <person name="Mashima I."/>
            <person name="Liao Y.-C."/>
            <person name="Sabharwal A."/>
            <person name="Haase E.M."/>
            <person name="Nakazawa F."/>
            <person name="Scannapieco F.A."/>
        </authorList>
    </citation>
    <scope>NUCLEOTIDE SEQUENCE [LARGE SCALE GENOMIC DNA]</scope>
    <source>
        <strain evidence="2 3">JCM 15641</strain>
    </source>
</reference>
<feature type="transmembrane region" description="Helical" evidence="1">
    <location>
        <begin position="158"/>
        <end position="181"/>
    </location>
</feature>
<dbReference type="Proteomes" id="UP000237916">
    <property type="component" value="Unassembled WGS sequence"/>
</dbReference>
<feature type="transmembrane region" description="Helical" evidence="1">
    <location>
        <begin position="117"/>
        <end position="146"/>
    </location>
</feature>
<protein>
    <recommendedName>
        <fullName evidence="4">EpsG family protein</fullName>
    </recommendedName>
</protein>
<feature type="transmembrane region" description="Helical" evidence="1">
    <location>
        <begin position="291"/>
        <end position="311"/>
    </location>
</feature>
<evidence type="ECO:0008006" key="4">
    <source>
        <dbReference type="Google" id="ProtNLM"/>
    </source>
</evidence>
<keyword evidence="1" id="KW-1133">Transmembrane helix</keyword>
<gene>
    <name evidence="2" type="ORF">VEHSUH05_00125</name>
</gene>
<evidence type="ECO:0000256" key="1">
    <source>
        <dbReference type="SAM" id="Phobius"/>
    </source>
</evidence>
<organism evidence="2 3">
    <name type="scientific">Veillonella denticariosi JCM 15641</name>
    <dbReference type="NCBI Taxonomy" id="1298594"/>
    <lineage>
        <taxon>Bacteria</taxon>
        <taxon>Bacillati</taxon>
        <taxon>Bacillota</taxon>
        <taxon>Negativicutes</taxon>
        <taxon>Veillonellales</taxon>
        <taxon>Veillonellaceae</taxon>
        <taxon>Veillonella</taxon>
    </lineage>
</organism>
<feature type="transmembrane region" description="Helical" evidence="1">
    <location>
        <begin position="188"/>
        <end position="218"/>
    </location>
</feature>
<keyword evidence="1" id="KW-0472">Membrane</keyword>
<feature type="transmembrane region" description="Helical" evidence="1">
    <location>
        <begin position="323"/>
        <end position="340"/>
    </location>
</feature>
<dbReference type="EMBL" id="PPDB01000001">
    <property type="protein sequence ID" value="PQL20874.1"/>
    <property type="molecule type" value="Genomic_DNA"/>
</dbReference>
<dbReference type="InterPro" id="IPR049458">
    <property type="entry name" value="EpsG-like"/>
</dbReference>
<feature type="transmembrane region" description="Helical" evidence="1">
    <location>
        <begin position="27"/>
        <end position="45"/>
    </location>
</feature>
<dbReference type="RefSeq" id="WP_105090359.1">
    <property type="nucleotide sequence ID" value="NZ_PPDB01000001.1"/>
</dbReference>
<accession>A0A2S7ZC90</accession>
<proteinExistence type="predicted"/>
<dbReference type="AlphaFoldDB" id="A0A2S7ZC90"/>
<comment type="caution">
    <text evidence="2">The sequence shown here is derived from an EMBL/GenBank/DDBJ whole genome shotgun (WGS) entry which is preliminary data.</text>
</comment>
<feature type="transmembrane region" description="Helical" evidence="1">
    <location>
        <begin position="88"/>
        <end position="105"/>
    </location>
</feature>